<dbReference type="AlphaFoldDB" id="A0A8T3D0A0"/>
<protein>
    <submittedName>
        <fullName evidence="1">Uncharacterized protein</fullName>
    </submittedName>
</protein>
<dbReference type="Proteomes" id="UP000829720">
    <property type="component" value="Unassembled WGS sequence"/>
</dbReference>
<dbReference type="SUPFAM" id="SSF48371">
    <property type="entry name" value="ARM repeat"/>
    <property type="match status" value="1"/>
</dbReference>
<dbReference type="GO" id="GO:0007129">
    <property type="term" value="P:homologous chromosome pairing at meiosis"/>
    <property type="evidence" value="ECO:0007669"/>
    <property type="project" value="TreeGrafter"/>
</dbReference>
<dbReference type="EMBL" id="JAERUA010000015">
    <property type="protein sequence ID" value="KAI1889901.1"/>
    <property type="molecule type" value="Genomic_DNA"/>
</dbReference>
<dbReference type="InterPro" id="IPR016024">
    <property type="entry name" value="ARM-type_fold"/>
</dbReference>
<gene>
    <name evidence="1" type="ORF">AGOR_G00167680</name>
</gene>
<sequence length="233" mass="25689">MLTIYNICQQKGEFAEYFHEMGGILFIYNLSKSSKHLEVKEAALFTLGGLAENSVFCQQVLCRMDVFTYMSHLLMEDCPLTTKRVAVYMVSVLVTCNKSGQIHAKVTGCIDILLDLFRSSFPISSDDMRPAHITQLCQLWTSVSNALCGCVNNPQNEENQLMCMSIFPVAKTWLESFVLPVTEIMQPITSLVGMTVANNPSAQGFFCLDGGLADPGPVPCEVRRGVQSQPSGP</sequence>
<dbReference type="InterPro" id="IPR011989">
    <property type="entry name" value="ARM-like"/>
</dbReference>
<dbReference type="PANTHER" id="PTHR14014:SF0">
    <property type="entry name" value="TELOMERE REPEATS-BINDING BOUQUET FORMATION PROTEIN 1"/>
    <property type="match status" value="1"/>
</dbReference>
<dbReference type="OrthoDB" id="608866at2759"/>
<name>A0A8T3D0A0_9TELE</name>
<comment type="caution">
    <text evidence="1">The sequence shown here is derived from an EMBL/GenBank/DDBJ whole genome shotgun (WGS) entry which is preliminary data.</text>
</comment>
<proteinExistence type="predicted"/>
<dbReference type="Gene3D" id="1.25.10.10">
    <property type="entry name" value="Leucine-rich Repeat Variant"/>
    <property type="match status" value="1"/>
</dbReference>
<keyword evidence="2" id="KW-1185">Reference proteome</keyword>
<evidence type="ECO:0000313" key="1">
    <source>
        <dbReference type="EMBL" id="KAI1889901.1"/>
    </source>
</evidence>
<organism evidence="1 2">
    <name type="scientific">Albula goreensis</name>
    <dbReference type="NCBI Taxonomy" id="1534307"/>
    <lineage>
        <taxon>Eukaryota</taxon>
        <taxon>Metazoa</taxon>
        <taxon>Chordata</taxon>
        <taxon>Craniata</taxon>
        <taxon>Vertebrata</taxon>
        <taxon>Euteleostomi</taxon>
        <taxon>Actinopterygii</taxon>
        <taxon>Neopterygii</taxon>
        <taxon>Teleostei</taxon>
        <taxon>Albuliformes</taxon>
        <taxon>Albulidae</taxon>
        <taxon>Albula</taxon>
    </lineage>
</organism>
<reference evidence="1" key="1">
    <citation type="submission" date="2021-01" db="EMBL/GenBank/DDBJ databases">
        <authorList>
            <person name="Zahm M."/>
            <person name="Roques C."/>
            <person name="Cabau C."/>
            <person name="Klopp C."/>
            <person name="Donnadieu C."/>
            <person name="Jouanno E."/>
            <person name="Lampietro C."/>
            <person name="Louis A."/>
            <person name="Herpin A."/>
            <person name="Echchiki A."/>
            <person name="Berthelot C."/>
            <person name="Parey E."/>
            <person name="Roest-Crollius H."/>
            <person name="Braasch I."/>
            <person name="Postlethwait J."/>
            <person name="Bobe J."/>
            <person name="Montfort J."/>
            <person name="Bouchez O."/>
            <person name="Begum T."/>
            <person name="Mejri S."/>
            <person name="Adams A."/>
            <person name="Chen W.-J."/>
            <person name="Guiguen Y."/>
        </authorList>
    </citation>
    <scope>NUCLEOTIDE SEQUENCE</scope>
    <source>
        <tissue evidence="1">Blood</tissue>
    </source>
</reference>
<dbReference type="GO" id="GO:0070197">
    <property type="term" value="P:meiotic attachment of telomere to nuclear envelope"/>
    <property type="evidence" value="ECO:0007669"/>
    <property type="project" value="InterPro"/>
</dbReference>
<dbReference type="InterPro" id="IPR042359">
    <property type="entry name" value="TERB1"/>
</dbReference>
<evidence type="ECO:0000313" key="2">
    <source>
        <dbReference type="Proteomes" id="UP000829720"/>
    </source>
</evidence>
<accession>A0A8T3D0A0</accession>
<dbReference type="PANTHER" id="PTHR14014">
    <property type="entry name" value="TELOMERE REPEATS-BINDING BOUQUET FORMATION PROTEIN 1"/>
    <property type="match status" value="1"/>
</dbReference>